<dbReference type="RefSeq" id="WP_285150436.1">
    <property type="nucleotide sequence ID" value="NZ_JASSOM010000002.1"/>
</dbReference>
<dbReference type="InterPro" id="IPR050330">
    <property type="entry name" value="Bact_OuterMem_StrucFunc"/>
</dbReference>
<evidence type="ECO:0000313" key="6">
    <source>
        <dbReference type="EMBL" id="MDK9361834.1"/>
    </source>
</evidence>
<dbReference type="PANTHER" id="PTHR30329">
    <property type="entry name" value="STATOR ELEMENT OF FLAGELLAR MOTOR COMPLEX"/>
    <property type="match status" value="1"/>
</dbReference>
<protein>
    <submittedName>
        <fullName evidence="6">OmpA family protein</fullName>
    </submittedName>
</protein>
<dbReference type="InterPro" id="IPR006665">
    <property type="entry name" value="OmpA-like"/>
</dbReference>
<evidence type="ECO:0000256" key="1">
    <source>
        <dbReference type="ARBA" id="ARBA00004442"/>
    </source>
</evidence>
<reference evidence="6 7" key="1">
    <citation type="submission" date="2023-06" db="EMBL/GenBank/DDBJ databases">
        <title>Identification and characterization of antibiotic-resistant Gram-negative bacteria.</title>
        <authorList>
            <person name="Cho G.-S."/>
            <person name="Lee J."/>
            <person name="Tai E."/>
            <person name="Jeong S."/>
            <person name="Kim I."/>
            <person name="Kim B.-E."/>
            <person name="Jeong M.-I."/>
            <person name="Oh K.-K."/>
            <person name="Franz C.M.A.P."/>
        </authorList>
    </citation>
    <scope>NUCLEOTIDE SEQUENCE [LARGE SCALE GENOMIC DNA]</scope>
    <source>
        <strain evidence="6 7">V106_12</strain>
    </source>
</reference>
<proteinExistence type="predicted"/>
<comment type="subcellular location">
    <subcellularLocation>
        <location evidence="1">Cell outer membrane</location>
    </subcellularLocation>
</comment>
<evidence type="ECO:0000313" key="7">
    <source>
        <dbReference type="Proteomes" id="UP001223214"/>
    </source>
</evidence>
<evidence type="ECO:0000256" key="2">
    <source>
        <dbReference type="ARBA" id="ARBA00023136"/>
    </source>
</evidence>
<sequence length="535" mass="59653">MLRRSQDRYPILLVAALLLATGIYPHPAWNALFAGLTVLFFALTVREVLQNETPPSPLCEMPRVEKQIYLVIGPYVNQWFSARHKGSIEHSATGALWLCAATQGEMIRQLARLGADPQNLKVTLFFPFFPDGHDSAALAISSLQEWRNILQSPILADPLPCIFALYVRCSDERFTHDPDSAIWLETPDGEQKLTSASVENLRPQSEGAPAFLHQRHATLRLLWQWMDEEQVLSNLNTALSHASSTLKRIMIADYGTGFTRHGAWSRWLEEHFAILPALTHAKIYPPLPALAATVDLPPVGRSITAPSSGGRVLTPRFLLIVPLLVFASLTYAHYHEQERADDITRTINSLSQTPVENISQTFSLLDTLEAQRAALKNCASSLFFQNWGLSRCRELVGIADTQLGKYSHWSVYSSSSHASLFASGSATILQGREQLLQPMVQLIKKNPEITFLIVGHTDSSGDEKSNALLSEQRAREVRDWLLHNTPATEQQFVLKGEGDAYPLASNSTSAGKQLNRRIDVFPLRPTPINVNEHLF</sequence>
<evidence type="ECO:0000256" key="3">
    <source>
        <dbReference type="PROSITE-ProRule" id="PRU00473"/>
    </source>
</evidence>
<name>A0AAP4FV31_9ENTR</name>
<comment type="caution">
    <text evidence="6">The sequence shown here is derived from an EMBL/GenBank/DDBJ whole genome shotgun (WGS) entry which is preliminary data.</text>
</comment>
<keyword evidence="4" id="KW-0812">Transmembrane</keyword>
<dbReference type="InterPro" id="IPR006664">
    <property type="entry name" value="OMP_bac"/>
</dbReference>
<dbReference type="InterPro" id="IPR036737">
    <property type="entry name" value="OmpA-like_sf"/>
</dbReference>
<dbReference type="EMBL" id="JASSOM010000002">
    <property type="protein sequence ID" value="MDK9361834.1"/>
    <property type="molecule type" value="Genomic_DNA"/>
</dbReference>
<gene>
    <name evidence="6" type="ORF">QQF32_01155</name>
</gene>
<dbReference type="Gene3D" id="3.30.1330.60">
    <property type="entry name" value="OmpA-like domain"/>
    <property type="match status" value="1"/>
</dbReference>
<dbReference type="GO" id="GO:0009279">
    <property type="term" value="C:cell outer membrane"/>
    <property type="evidence" value="ECO:0007669"/>
    <property type="project" value="UniProtKB-SubCell"/>
</dbReference>
<keyword evidence="4" id="KW-1133">Transmembrane helix</keyword>
<organism evidence="6 7">
    <name type="scientific">Lelliottia wanjuensis</name>
    <dbReference type="NCBI Taxonomy" id="3050585"/>
    <lineage>
        <taxon>Bacteria</taxon>
        <taxon>Pseudomonadati</taxon>
        <taxon>Pseudomonadota</taxon>
        <taxon>Gammaproteobacteria</taxon>
        <taxon>Enterobacterales</taxon>
        <taxon>Enterobacteriaceae</taxon>
        <taxon>Lelliottia</taxon>
    </lineage>
</organism>
<dbReference type="Pfam" id="PF00691">
    <property type="entry name" value="OmpA"/>
    <property type="match status" value="1"/>
</dbReference>
<dbReference type="SUPFAM" id="SSF103088">
    <property type="entry name" value="OmpA-like"/>
    <property type="match status" value="1"/>
</dbReference>
<feature type="transmembrane region" description="Helical" evidence="4">
    <location>
        <begin position="9"/>
        <end position="25"/>
    </location>
</feature>
<feature type="domain" description="OmpA-like" evidence="5">
    <location>
        <begin position="408"/>
        <end position="526"/>
    </location>
</feature>
<dbReference type="PROSITE" id="PS51123">
    <property type="entry name" value="OMPA_2"/>
    <property type="match status" value="1"/>
</dbReference>
<evidence type="ECO:0000259" key="5">
    <source>
        <dbReference type="PROSITE" id="PS51123"/>
    </source>
</evidence>
<keyword evidence="7" id="KW-1185">Reference proteome</keyword>
<dbReference type="PANTHER" id="PTHR30329:SF20">
    <property type="entry name" value="EXPORTED PROTEIN"/>
    <property type="match status" value="1"/>
</dbReference>
<dbReference type="PRINTS" id="PR01021">
    <property type="entry name" value="OMPADOMAIN"/>
</dbReference>
<dbReference type="AlphaFoldDB" id="A0AAP4FV31"/>
<keyword evidence="2 3" id="KW-0472">Membrane</keyword>
<dbReference type="CDD" id="cd07185">
    <property type="entry name" value="OmpA_C-like"/>
    <property type="match status" value="1"/>
</dbReference>
<evidence type="ECO:0000256" key="4">
    <source>
        <dbReference type="SAM" id="Phobius"/>
    </source>
</evidence>
<dbReference type="Proteomes" id="UP001223214">
    <property type="component" value="Unassembled WGS sequence"/>
</dbReference>
<accession>A0AAP4FV31</accession>